<keyword evidence="4" id="KW-1185">Reference proteome</keyword>
<evidence type="ECO:0000256" key="1">
    <source>
        <dbReference type="SAM" id="MobiDB-lite"/>
    </source>
</evidence>
<sequence>MSVEQKFTGIIIYQVVLYDEGEQLLDSKFLTKDEAVKSGESLTFASFLVDIGDPENNCNPISNPKPKYERDVKPHERTQMPQGEKLRHTFTGRKPNTAGRKNTTVCLSPSQKIIKEFKKNEVLKYGAHSPTSPATPSAKEWEALYTTQLTQKAKKYHDGFIRMIFCGSHGRQIMLYDSSKNQIDKRFLKKDEVINSGGSLTFDAHLVDIGDPVGTSGDDADVKINERHSTSTEKSEILSAKLSGCYGVAFNLTIPEQLAGLVIFSDSRFFGFKSKKKQRIYTDGSIWFWQFRWDRYNAIIFSLCSLVSHQVRRDHQASRKPHNTKHVNSIARRIGFDTIKENTASHSPICDANQILSIMRKPITRETLSTVKDAPVQQCPSSASELVQLHDDTQPSQTFDSSVPVDRCQVLEADQAVEKHTNEKAAAGGCSSTFSEGNCNNLERPDSTEGTEIIRTNAYESPCKHKSAAESSVDEIPAVLQSSKGKTSSGTSFIGSNLSVVSETTTYQPSTKLPKTDPKSKEQTASTRDMSKWFGNLVGMKKPKSVNTEKSNITMDCPSFDLGI</sequence>
<proteinExistence type="predicted"/>
<dbReference type="InterPro" id="IPR052800">
    <property type="entry name" value="DNA_Repair_Helicase_ZGRF1"/>
</dbReference>
<organism evidence="3 4">
    <name type="scientific">Chenopodium quinoa</name>
    <name type="common">Quinoa</name>
    <dbReference type="NCBI Taxonomy" id="63459"/>
    <lineage>
        <taxon>Eukaryota</taxon>
        <taxon>Viridiplantae</taxon>
        <taxon>Streptophyta</taxon>
        <taxon>Embryophyta</taxon>
        <taxon>Tracheophyta</taxon>
        <taxon>Spermatophyta</taxon>
        <taxon>Magnoliopsida</taxon>
        <taxon>eudicotyledons</taxon>
        <taxon>Gunneridae</taxon>
        <taxon>Pentapetalae</taxon>
        <taxon>Caryophyllales</taxon>
        <taxon>Chenopodiaceae</taxon>
        <taxon>Chenopodioideae</taxon>
        <taxon>Atripliceae</taxon>
        <taxon>Chenopodium</taxon>
    </lineage>
</organism>
<dbReference type="GO" id="GO:0006302">
    <property type="term" value="P:double-strand break repair"/>
    <property type="evidence" value="ECO:0007669"/>
    <property type="project" value="TreeGrafter"/>
</dbReference>
<evidence type="ECO:0000313" key="3">
    <source>
        <dbReference type="EnsemblPlants" id="AUR62019875-RA:cds"/>
    </source>
</evidence>
<feature type="region of interest" description="Disordered" evidence="1">
    <location>
        <begin position="58"/>
        <end position="81"/>
    </location>
</feature>
<evidence type="ECO:0000259" key="2">
    <source>
        <dbReference type="Pfam" id="PF10382"/>
    </source>
</evidence>
<dbReference type="OMA" id="RTNAYES"/>
<dbReference type="EnsemblPlants" id="AUR62019875-RA">
    <property type="protein sequence ID" value="AUR62019875-RA:cds"/>
    <property type="gene ID" value="AUR62019875"/>
</dbReference>
<dbReference type="AlphaFoldDB" id="A0A803LWM4"/>
<dbReference type="GO" id="GO:0035861">
    <property type="term" value="C:site of double-strand break"/>
    <property type="evidence" value="ECO:0007669"/>
    <property type="project" value="TreeGrafter"/>
</dbReference>
<feature type="domain" description="5'-3' DNA helicase ZGRF1-like N-terminal" evidence="2">
    <location>
        <begin position="139"/>
        <end position="218"/>
    </location>
</feature>
<dbReference type="PANTHER" id="PTHR28535">
    <property type="entry name" value="ZINC FINGER GRF-TYPE CONTAINING 1"/>
    <property type="match status" value="1"/>
</dbReference>
<dbReference type="Proteomes" id="UP000596660">
    <property type="component" value="Unplaced"/>
</dbReference>
<dbReference type="Pfam" id="PF10382">
    <property type="entry name" value="ZGRF1-like_N"/>
    <property type="match status" value="1"/>
</dbReference>
<dbReference type="PANTHER" id="PTHR28535:SF1">
    <property type="entry name" value="PROTEIN ZGRF1"/>
    <property type="match status" value="1"/>
</dbReference>
<evidence type="ECO:0000313" key="4">
    <source>
        <dbReference type="Proteomes" id="UP000596660"/>
    </source>
</evidence>
<accession>A0A803LWM4</accession>
<dbReference type="GO" id="GO:0005634">
    <property type="term" value="C:nucleus"/>
    <property type="evidence" value="ECO:0007669"/>
    <property type="project" value="TreeGrafter"/>
</dbReference>
<reference evidence="3" key="2">
    <citation type="submission" date="2021-03" db="UniProtKB">
        <authorList>
            <consortium name="EnsemblPlants"/>
        </authorList>
    </citation>
    <scope>IDENTIFICATION</scope>
</reference>
<dbReference type="Gramene" id="AUR62019875-RA">
    <property type="protein sequence ID" value="AUR62019875-RA:cds"/>
    <property type="gene ID" value="AUR62019875"/>
</dbReference>
<name>A0A803LWM4_CHEQI</name>
<reference evidence="3" key="1">
    <citation type="journal article" date="2017" name="Nature">
        <title>The genome of Chenopodium quinoa.</title>
        <authorList>
            <person name="Jarvis D.E."/>
            <person name="Ho Y.S."/>
            <person name="Lightfoot D.J."/>
            <person name="Schmoeckel S.M."/>
            <person name="Li B."/>
            <person name="Borm T.J.A."/>
            <person name="Ohyanagi H."/>
            <person name="Mineta K."/>
            <person name="Michell C.T."/>
            <person name="Saber N."/>
            <person name="Kharbatia N.M."/>
            <person name="Rupper R.R."/>
            <person name="Sharp A.R."/>
            <person name="Dally N."/>
            <person name="Boughton B.A."/>
            <person name="Woo Y.H."/>
            <person name="Gao G."/>
            <person name="Schijlen E.G.W.M."/>
            <person name="Guo X."/>
            <person name="Momin A.A."/>
            <person name="Negrao S."/>
            <person name="Al-Babili S."/>
            <person name="Gehring C."/>
            <person name="Roessner U."/>
            <person name="Jung C."/>
            <person name="Murphy K."/>
            <person name="Arold S.T."/>
            <person name="Gojobori T."/>
            <person name="van der Linden C.G."/>
            <person name="van Loo E.N."/>
            <person name="Jellen E.N."/>
            <person name="Maughan P.J."/>
            <person name="Tester M."/>
        </authorList>
    </citation>
    <scope>NUCLEOTIDE SEQUENCE [LARGE SCALE GENOMIC DNA]</scope>
    <source>
        <strain evidence="3">cv. PI 614886</strain>
    </source>
</reference>
<feature type="compositionally biased region" description="Basic and acidic residues" evidence="1">
    <location>
        <begin position="66"/>
        <end position="78"/>
    </location>
</feature>
<protein>
    <recommendedName>
        <fullName evidence="2">5'-3' DNA helicase ZGRF1-like N-terminal domain-containing protein</fullName>
    </recommendedName>
</protein>
<feature type="region of interest" description="Disordered" evidence="1">
    <location>
        <begin position="505"/>
        <end position="532"/>
    </location>
</feature>
<dbReference type="InterPro" id="IPR018838">
    <property type="entry name" value="ZGRF1-like_N"/>
</dbReference>